<dbReference type="InterPro" id="IPR025420">
    <property type="entry name" value="DUF4143"/>
</dbReference>
<proteinExistence type="predicted"/>
<dbReference type="Proteomes" id="UP000316371">
    <property type="component" value="Unassembled WGS sequence"/>
</dbReference>
<feature type="domain" description="DUF4143" evidence="2">
    <location>
        <begin position="176"/>
        <end position="334"/>
    </location>
</feature>
<dbReference type="OrthoDB" id="9778168at2"/>
<keyword evidence="3" id="KW-0547">Nucleotide-binding</keyword>
<evidence type="ECO:0000313" key="3">
    <source>
        <dbReference type="EMBL" id="TRX43022.1"/>
    </source>
</evidence>
<evidence type="ECO:0000259" key="1">
    <source>
        <dbReference type="Pfam" id="PF13173"/>
    </source>
</evidence>
<comment type="caution">
    <text evidence="3">The sequence shown here is derived from an EMBL/GenBank/DDBJ whole genome shotgun (WGS) entry which is preliminary data.</text>
</comment>
<sequence>MAINREIVNAINENRKMYPILAISGPRQSGKTTMLKKHFPEYQYLSLENIDARNFLANDPKGFFEKYDKFCIFDEAQRAPELFSYLQTKVDEDKIMGQYILSGSQNFHLMKSITQSLAGRVAILKLFPLDFNELKSENLLEKEYVKAMLKGFYPAIYDRNIPSKNFYNSYIQTYVERDITDLVNIQNLRSFRMFLGLCAARAGQLLNLNNLATDCGISQPTAKSWLSALESSYIVFLLQPLHNNFNKRIIKTPKLYFYDTGLLCHLLKIKDENQIIQNAFKGNLFENMIVAEYAKQNYHQNNFDEFWFWRDASGHEVDLIRQDDFKYNVIEIKSTKTIMHDLFKGITYFEALAKENVKSKTLIYAGLENEKRTAADVLSWYDLNLK</sequence>
<feature type="domain" description="AAA" evidence="1">
    <location>
        <begin position="19"/>
        <end position="134"/>
    </location>
</feature>
<protein>
    <submittedName>
        <fullName evidence="3">ATP-binding protein</fullName>
    </submittedName>
</protein>
<reference evidence="3 4" key="1">
    <citation type="submission" date="2019-07" db="EMBL/GenBank/DDBJ databases">
        <title>Novel species of Flavobacterium.</title>
        <authorList>
            <person name="Liu Q."/>
            <person name="Xin Y.-H."/>
        </authorList>
    </citation>
    <scope>NUCLEOTIDE SEQUENCE [LARGE SCALE GENOMIC DNA]</scope>
    <source>
        <strain evidence="3 4">LB1R34</strain>
    </source>
</reference>
<dbReference type="SUPFAM" id="SSF52540">
    <property type="entry name" value="P-loop containing nucleoside triphosphate hydrolases"/>
    <property type="match status" value="1"/>
</dbReference>
<dbReference type="PANTHER" id="PTHR43566">
    <property type="entry name" value="CONSERVED PROTEIN"/>
    <property type="match status" value="1"/>
</dbReference>
<dbReference type="EMBL" id="VJZT01000001">
    <property type="protein sequence ID" value="TRX43022.1"/>
    <property type="molecule type" value="Genomic_DNA"/>
</dbReference>
<evidence type="ECO:0000313" key="4">
    <source>
        <dbReference type="Proteomes" id="UP000316371"/>
    </source>
</evidence>
<dbReference type="Pfam" id="PF13173">
    <property type="entry name" value="AAA_14"/>
    <property type="match status" value="1"/>
</dbReference>
<dbReference type="RefSeq" id="WP_144254945.1">
    <property type="nucleotide sequence ID" value="NZ_VJZT01000001.1"/>
</dbReference>
<dbReference type="InterPro" id="IPR027417">
    <property type="entry name" value="P-loop_NTPase"/>
</dbReference>
<gene>
    <name evidence="3" type="ORF">FNW21_01415</name>
</gene>
<dbReference type="Pfam" id="PF13635">
    <property type="entry name" value="DUF4143"/>
    <property type="match status" value="1"/>
</dbReference>
<dbReference type="AlphaFoldDB" id="A0A553EDH0"/>
<keyword evidence="4" id="KW-1185">Reference proteome</keyword>
<dbReference type="PANTHER" id="PTHR43566:SF2">
    <property type="entry name" value="DUF4143 DOMAIN-CONTAINING PROTEIN"/>
    <property type="match status" value="1"/>
</dbReference>
<evidence type="ECO:0000259" key="2">
    <source>
        <dbReference type="Pfam" id="PF13635"/>
    </source>
</evidence>
<keyword evidence="3" id="KW-0067">ATP-binding</keyword>
<organism evidence="3 4">
    <name type="scientific">Flavobacterium restrictum</name>
    <dbReference type="NCBI Taxonomy" id="2594428"/>
    <lineage>
        <taxon>Bacteria</taxon>
        <taxon>Pseudomonadati</taxon>
        <taxon>Bacteroidota</taxon>
        <taxon>Flavobacteriia</taxon>
        <taxon>Flavobacteriales</taxon>
        <taxon>Flavobacteriaceae</taxon>
        <taxon>Flavobacterium</taxon>
    </lineage>
</organism>
<accession>A0A553EDH0</accession>
<dbReference type="InterPro" id="IPR041682">
    <property type="entry name" value="AAA_14"/>
</dbReference>
<name>A0A553EDH0_9FLAO</name>
<dbReference type="GO" id="GO:0005524">
    <property type="term" value="F:ATP binding"/>
    <property type="evidence" value="ECO:0007669"/>
    <property type="project" value="UniProtKB-KW"/>
</dbReference>